<feature type="transmembrane region" description="Helical" evidence="9">
    <location>
        <begin position="111"/>
        <end position="133"/>
    </location>
</feature>
<evidence type="ECO:0000256" key="2">
    <source>
        <dbReference type="ARBA" id="ARBA00022448"/>
    </source>
</evidence>
<keyword evidence="4" id="KW-0997">Cell inner membrane</keyword>
<evidence type="ECO:0000256" key="8">
    <source>
        <dbReference type="ARBA" id="ARBA00035655"/>
    </source>
</evidence>
<keyword evidence="3" id="KW-1003">Cell membrane</keyword>
<sequence length="423" mass="46161">MVATLIVILLTIFASYLYGQKAVLALQLLSGGLLGAVLTRSRFGFAGGIKRIYVRGEGSLTKALLLMAIITMFLFLGIQWYAAQNGAVPAFIATEGQDVIPGTQNVHFANLATIIGGMMFGMGMILAGGCASGTLTDMGEGEGRAMFVFLFFIIGSAPGELARFNFDTTTLGKIGLRSYLPDRLGYFGAIMLSLVIIGFIYWLVVSYENKRKREGTYSHPKGDWEEFEKPLKIDDQTEKRFLSYATYHRFFVERFTFTTGAILVAIICTFILLTTHKAWGVTSAFTKLEVAILQPLGIEFNSPAFTKIVEDVNKGLLLDGGTIRNFGIILGSAVAFLFANRFKFAMALNKKDLPYFIIGGLMMGFGARFAKGCNAGAMYSAISTFSLSGWVFTFAMVMGGLISLKLFAGKMSLIPASRKNKKI</sequence>
<keyword evidence="7 9" id="KW-0472">Membrane</keyword>
<comment type="subcellular location">
    <subcellularLocation>
        <location evidence="1">Cell inner membrane</location>
        <topology evidence="1">Multi-pass membrane protein</topology>
    </subcellularLocation>
</comment>
<evidence type="ECO:0000256" key="6">
    <source>
        <dbReference type="ARBA" id="ARBA00022989"/>
    </source>
</evidence>
<keyword evidence="2" id="KW-0813">Transport</keyword>
<dbReference type="Pfam" id="PF04143">
    <property type="entry name" value="Sulf_transp"/>
    <property type="match status" value="1"/>
</dbReference>
<name>A0A1Q2D8N8_9ENTE</name>
<evidence type="ECO:0000313" key="11">
    <source>
        <dbReference type="Proteomes" id="UP000188246"/>
    </source>
</evidence>
<reference evidence="10 11" key="1">
    <citation type="journal article" date="2010" name="Int. J. Syst. Evol. Microbiol.">
        <title>Vagococcus penaei sp. nov., isolated from spoilage microbiota of cooked shrimp (Penaeus vannamei).</title>
        <authorList>
            <person name="Jaffres E."/>
            <person name="Prevost H."/>
            <person name="Rossero A."/>
            <person name="Joffraud J.J."/>
            <person name="Dousset X."/>
        </authorList>
    </citation>
    <scope>NUCLEOTIDE SEQUENCE [LARGE SCALE GENOMIC DNA]</scope>
    <source>
        <strain evidence="10 11">CD276</strain>
    </source>
</reference>
<feature type="transmembrane region" description="Helical" evidence="9">
    <location>
        <begin position="184"/>
        <end position="204"/>
    </location>
</feature>
<gene>
    <name evidence="10" type="ORF">BW732_00260</name>
</gene>
<protein>
    <submittedName>
        <fullName evidence="10">Uncharacterized protein</fullName>
    </submittedName>
</protein>
<keyword evidence="11" id="KW-1185">Reference proteome</keyword>
<dbReference type="STRING" id="633807.BW732_00260"/>
<dbReference type="PANTHER" id="PTHR30574">
    <property type="entry name" value="INNER MEMBRANE PROTEIN YEDE"/>
    <property type="match status" value="1"/>
</dbReference>
<proteinExistence type="inferred from homology"/>
<dbReference type="GO" id="GO:0005886">
    <property type="term" value="C:plasma membrane"/>
    <property type="evidence" value="ECO:0007669"/>
    <property type="project" value="UniProtKB-SubCell"/>
</dbReference>
<comment type="similarity">
    <text evidence="8">Belongs to the TsuA/YedE (TC 9.B.102) family.</text>
</comment>
<feature type="transmembrane region" description="Helical" evidence="9">
    <location>
        <begin position="323"/>
        <end position="340"/>
    </location>
</feature>
<organism evidence="10 11">
    <name type="scientific">Vagococcus penaei</name>
    <dbReference type="NCBI Taxonomy" id="633807"/>
    <lineage>
        <taxon>Bacteria</taxon>
        <taxon>Bacillati</taxon>
        <taxon>Bacillota</taxon>
        <taxon>Bacilli</taxon>
        <taxon>Lactobacillales</taxon>
        <taxon>Enterococcaceae</taxon>
        <taxon>Vagococcus</taxon>
    </lineage>
</organism>
<evidence type="ECO:0000256" key="9">
    <source>
        <dbReference type="SAM" id="Phobius"/>
    </source>
</evidence>
<feature type="transmembrane region" description="Helical" evidence="9">
    <location>
        <begin position="390"/>
        <end position="408"/>
    </location>
</feature>
<feature type="transmembrane region" description="Helical" evidence="9">
    <location>
        <begin position="352"/>
        <end position="370"/>
    </location>
</feature>
<evidence type="ECO:0000256" key="1">
    <source>
        <dbReference type="ARBA" id="ARBA00004429"/>
    </source>
</evidence>
<dbReference type="PANTHER" id="PTHR30574:SF1">
    <property type="entry name" value="SULPHUR TRANSPORT DOMAIN-CONTAINING PROTEIN"/>
    <property type="match status" value="1"/>
</dbReference>
<dbReference type="EMBL" id="CP019609">
    <property type="protein sequence ID" value="AQP54746.1"/>
    <property type="molecule type" value="Genomic_DNA"/>
</dbReference>
<feature type="transmembrane region" description="Helical" evidence="9">
    <location>
        <begin position="145"/>
        <end position="164"/>
    </location>
</feature>
<feature type="transmembrane region" description="Helical" evidence="9">
    <location>
        <begin position="255"/>
        <end position="273"/>
    </location>
</feature>
<dbReference type="Proteomes" id="UP000188246">
    <property type="component" value="Chromosome"/>
</dbReference>
<dbReference type="AlphaFoldDB" id="A0A1Q2D8N8"/>
<keyword evidence="6 9" id="KW-1133">Transmembrane helix</keyword>
<feature type="transmembrane region" description="Helical" evidence="9">
    <location>
        <begin position="63"/>
        <end position="82"/>
    </location>
</feature>
<accession>A0A1Q2D8N8</accession>
<feature type="transmembrane region" description="Helical" evidence="9">
    <location>
        <begin position="24"/>
        <end position="43"/>
    </location>
</feature>
<dbReference type="KEGG" id="vpi:BW732_00260"/>
<keyword evidence="5 9" id="KW-0812">Transmembrane</keyword>
<evidence type="ECO:0000256" key="4">
    <source>
        <dbReference type="ARBA" id="ARBA00022519"/>
    </source>
</evidence>
<evidence type="ECO:0000256" key="7">
    <source>
        <dbReference type="ARBA" id="ARBA00023136"/>
    </source>
</evidence>
<evidence type="ECO:0000313" key="10">
    <source>
        <dbReference type="EMBL" id="AQP54746.1"/>
    </source>
</evidence>
<evidence type="ECO:0000256" key="3">
    <source>
        <dbReference type="ARBA" id="ARBA00022475"/>
    </source>
</evidence>
<evidence type="ECO:0000256" key="5">
    <source>
        <dbReference type="ARBA" id="ARBA00022692"/>
    </source>
</evidence>
<dbReference type="InterPro" id="IPR007272">
    <property type="entry name" value="Sulf_transp_TsuA/YedE"/>
</dbReference>